<name>U7D4N3_9BACT</name>
<comment type="caution">
    <text evidence="2">The sequence shown here is derived from an EMBL/GenBank/DDBJ whole genome shotgun (WGS) entry which is preliminary data.</text>
</comment>
<accession>U7D4N3</accession>
<protein>
    <submittedName>
        <fullName evidence="2">Uncharacterized protein</fullName>
    </submittedName>
</protein>
<dbReference type="Proteomes" id="UP000017148">
    <property type="component" value="Unassembled WGS sequence"/>
</dbReference>
<reference evidence="2 3" key="1">
    <citation type="journal article" date="2013" name="Environ. Microbiol.">
        <title>Genome analysis of Chitinivibrio alkaliphilus gen. nov., sp. nov., a novel extremely haloalkaliphilic anaerobic chitinolytic bacterium from the candidate phylum Termite Group 3.</title>
        <authorList>
            <person name="Sorokin D.Y."/>
            <person name="Gumerov V.M."/>
            <person name="Rakitin A.L."/>
            <person name="Beletsky A.V."/>
            <person name="Damste J.S."/>
            <person name="Muyzer G."/>
            <person name="Mardanov A.V."/>
            <person name="Ravin N.V."/>
        </authorList>
    </citation>
    <scope>NUCLEOTIDE SEQUENCE [LARGE SCALE GENOMIC DNA]</scope>
    <source>
        <strain evidence="2 3">ACht1</strain>
    </source>
</reference>
<dbReference type="AlphaFoldDB" id="U7D4N3"/>
<gene>
    <name evidence="2" type="ORF">CALK_2262</name>
</gene>
<organism evidence="2 3">
    <name type="scientific">Chitinivibrio alkaliphilus ACht1</name>
    <dbReference type="NCBI Taxonomy" id="1313304"/>
    <lineage>
        <taxon>Bacteria</taxon>
        <taxon>Pseudomonadati</taxon>
        <taxon>Fibrobacterota</taxon>
        <taxon>Chitinivibrionia</taxon>
        <taxon>Chitinivibrionales</taxon>
        <taxon>Chitinivibrionaceae</taxon>
        <taxon>Chitinivibrio</taxon>
    </lineage>
</organism>
<dbReference type="RefSeq" id="WP_022637628.1">
    <property type="nucleotide sequence ID" value="NZ_ASJR01000027.1"/>
</dbReference>
<keyword evidence="3" id="KW-1185">Reference proteome</keyword>
<proteinExistence type="predicted"/>
<feature type="region of interest" description="Disordered" evidence="1">
    <location>
        <begin position="1"/>
        <end position="34"/>
    </location>
</feature>
<sequence length="131" mass="14910">MEWDEILQSGGDIAARKRGKSPLQKKQEKGSLSKSQQEAVVTDLCTHGIDWTCRHYSMSSQAVLRLAARFVKRGDRRAEEFLCPEKIDHLESVLLQAHTLSLRKIAAQSEVSEGELRVVQAMILRREQHNE</sequence>
<evidence type="ECO:0000313" key="2">
    <source>
        <dbReference type="EMBL" id="ERP30893.1"/>
    </source>
</evidence>
<evidence type="ECO:0000313" key="3">
    <source>
        <dbReference type="Proteomes" id="UP000017148"/>
    </source>
</evidence>
<evidence type="ECO:0000256" key="1">
    <source>
        <dbReference type="SAM" id="MobiDB-lite"/>
    </source>
</evidence>
<dbReference type="EMBL" id="ASJR01000027">
    <property type="protein sequence ID" value="ERP30893.1"/>
    <property type="molecule type" value="Genomic_DNA"/>
</dbReference>
<dbReference type="STRING" id="1313304.CALK_2262"/>